<keyword evidence="2" id="KW-0808">Transferase</keyword>
<protein>
    <submittedName>
        <fullName evidence="2">GNAT family N-acetyltransferase</fullName>
    </submittedName>
</protein>
<reference evidence="2 3" key="1">
    <citation type="submission" date="2019-08" db="EMBL/GenBank/DDBJ databases">
        <title>In-depth cultivation of the pig gut microbiome towards novel bacterial diversity and tailored functional studies.</title>
        <authorList>
            <person name="Wylensek D."/>
            <person name="Hitch T.C.A."/>
            <person name="Clavel T."/>
        </authorList>
    </citation>
    <scope>NUCLEOTIDE SEQUENCE [LARGE SCALE GENOMIC DNA]</scope>
    <source>
        <strain evidence="2 3">WCA-383-APC-5B</strain>
    </source>
</reference>
<dbReference type="Gene3D" id="3.40.630.30">
    <property type="match status" value="1"/>
</dbReference>
<dbReference type="InterPro" id="IPR016181">
    <property type="entry name" value="Acyl_CoA_acyltransferase"/>
</dbReference>
<gene>
    <name evidence="2" type="ORF">FYJ33_11660</name>
</gene>
<feature type="domain" description="N-acetyltransferase" evidence="1">
    <location>
        <begin position="15"/>
        <end position="166"/>
    </location>
</feature>
<dbReference type="GO" id="GO:0016747">
    <property type="term" value="F:acyltransferase activity, transferring groups other than amino-acyl groups"/>
    <property type="evidence" value="ECO:0007669"/>
    <property type="project" value="InterPro"/>
</dbReference>
<dbReference type="CDD" id="cd04301">
    <property type="entry name" value="NAT_SF"/>
    <property type="match status" value="1"/>
</dbReference>
<dbReference type="InterPro" id="IPR000182">
    <property type="entry name" value="GNAT_dom"/>
</dbReference>
<dbReference type="PROSITE" id="PS51186">
    <property type="entry name" value="GNAT"/>
    <property type="match status" value="1"/>
</dbReference>
<evidence type="ECO:0000259" key="1">
    <source>
        <dbReference type="PROSITE" id="PS51186"/>
    </source>
</evidence>
<proteinExistence type="predicted"/>
<dbReference type="Pfam" id="PF13673">
    <property type="entry name" value="Acetyltransf_10"/>
    <property type="match status" value="1"/>
</dbReference>
<dbReference type="EMBL" id="VULX01000020">
    <property type="protein sequence ID" value="MSR92030.1"/>
    <property type="molecule type" value="Genomic_DNA"/>
</dbReference>
<keyword evidence="3" id="KW-1185">Reference proteome</keyword>
<dbReference type="SUPFAM" id="SSF55729">
    <property type="entry name" value="Acyl-CoA N-acyltransferases (Nat)"/>
    <property type="match status" value="1"/>
</dbReference>
<name>A0A7X2N0L1_9CLOT</name>
<evidence type="ECO:0000313" key="2">
    <source>
        <dbReference type="EMBL" id="MSR92030.1"/>
    </source>
</evidence>
<sequence length="218" mass="26127">MTIVNKFKIEALSNLDIVDCSIISQTIYQFLKMLNFEYPGFKMWYWSLFSSKGSLKNEREILFCRNNNEIIAVSILKYSQDEKKICTFRVKKSYQGQGIGHLLMEESFEYLNTDKPLITLHKTKEYEFRSLFKYYNFEKQQSLKGYYSFFSTELCYNGVLPEKRIIMPGSFDVKGIKRSLEKFVREHMNRFDNLDVLLENFVTNYFRENRAVDYCHYV</sequence>
<dbReference type="RefSeq" id="WP_154531928.1">
    <property type="nucleotide sequence ID" value="NZ_JAQXTV010000002.1"/>
</dbReference>
<organism evidence="2 3">
    <name type="scientific">Inconstantimicrobium porci</name>
    <dbReference type="NCBI Taxonomy" id="2652291"/>
    <lineage>
        <taxon>Bacteria</taxon>
        <taxon>Bacillati</taxon>
        <taxon>Bacillota</taxon>
        <taxon>Clostridia</taxon>
        <taxon>Eubacteriales</taxon>
        <taxon>Clostridiaceae</taxon>
        <taxon>Inconstantimicrobium</taxon>
    </lineage>
</organism>
<accession>A0A7X2N0L1</accession>
<dbReference type="Proteomes" id="UP000460287">
    <property type="component" value="Unassembled WGS sequence"/>
</dbReference>
<dbReference type="AlphaFoldDB" id="A0A7X2N0L1"/>
<comment type="caution">
    <text evidence="2">The sequence shown here is derived from an EMBL/GenBank/DDBJ whole genome shotgun (WGS) entry which is preliminary data.</text>
</comment>
<evidence type="ECO:0000313" key="3">
    <source>
        <dbReference type="Proteomes" id="UP000460287"/>
    </source>
</evidence>